<reference evidence="1 2" key="1">
    <citation type="submission" date="2017-02" db="EMBL/GenBank/DDBJ databases">
        <title>Comparative genomic analysis of Brazilian Leptospira kirschneri strains of different serogroups.</title>
        <authorList>
            <person name="Moreno L.Z."/>
            <person name="Miraglia F."/>
            <person name="Kremer F.S."/>
            <person name="Eslabao M.R."/>
            <person name="Lilenbaum W."/>
            <person name="Dellagostin O.A."/>
            <person name="Moreno A.M."/>
        </authorList>
    </citation>
    <scope>NUCLEOTIDE SEQUENCE [LARGE SCALE GENOMIC DNA]</scope>
    <source>
        <strain evidence="1 2">M110/06</strain>
    </source>
</reference>
<name>A0A1T1DH42_9LEPT</name>
<dbReference type="AlphaFoldDB" id="A0A1T1DH42"/>
<accession>A0A1T1DH42</accession>
<evidence type="ECO:0000313" key="2">
    <source>
        <dbReference type="Proteomes" id="UP000191008"/>
    </source>
</evidence>
<sequence>MITQIYFRFDLPENVFELDAFVQLIQNELLGFDHEIRESSNYFAGFYHKFKTKENIINVANADDTCFHDYHYVVTFNKDENSLQDKIIKLAETWVLKGWTVSIPDGPLIEDLTRTCYLNEDGKIIWKEHRVEPHKN</sequence>
<organism evidence="1 2">
    <name type="scientific">Leptospira kirschneri serovar Pomona</name>
    <dbReference type="NCBI Taxonomy" id="561005"/>
    <lineage>
        <taxon>Bacteria</taxon>
        <taxon>Pseudomonadati</taxon>
        <taxon>Spirochaetota</taxon>
        <taxon>Spirochaetia</taxon>
        <taxon>Leptospirales</taxon>
        <taxon>Leptospiraceae</taxon>
        <taxon>Leptospira</taxon>
    </lineage>
</organism>
<dbReference type="EMBL" id="MVIT01000077">
    <property type="protein sequence ID" value="OOV40169.1"/>
    <property type="molecule type" value="Genomic_DNA"/>
</dbReference>
<gene>
    <name evidence="1" type="ORF">B1J93_17620</name>
</gene>
<evidence type="ECO:0000313" key="1">
    <source>
        <dbReference type="EMBL" id="OOV40169.1"/>
    </source>
</evidence>
<comment type="caution">
    <text evidence="1">The sequence shown here is derived from an EMBL/GenBank/DDBJ whole genome shotgun (WGS) entry which is preliminary data.</text>
</comment>
<protein>
    <submittedName>
        <fullName evidence="1">Uncharacterized protein</fullName>
    </submittedName>
</protein>
<dbReference type="RefSeq" id="WP_004750279.1">
    <property type="nucleotide sequence ID" value="NZ_MVIT01000077.1"/>
</dbReference>
<proteinExistence type="predicted"/>
<dbReference type="GeneID" id="34314727"/>
<dbReference type="Proteomes" id="UP000191008">
    <property type="component" value="Unassembled WGS sequence"/>
</dbReference>